<dbReference type="GeneID" id="107305443"/>
<protein>
    <submittedName>
        <fullName evidence="2">Uncharacterized protein</fullName>
    </submittedName>
</protein>
<dbReference type="AlphaFoldDB" id="J3NCZ3"/>
<proteinExistence type="predicted"/>
<dbReference type="OMA" id="SSSEQWY"/>
<reference evidence="2" key="1">
    <citation type="journal article" date="2013" name="Nat. Commun.">
        <title>Whole-genome sequencing of Oryza brachyantha reveals mechanisms underlying Oryza genome evolution.</title>
        <authorList>
            <person name="Chen J."/>
            <person name="Huang Q."/>
            <person name="Gao D."/>
            <person name="Wang J."/>
            <person name="Lang Y."/>
            <person name="Liu T."/>
            <person name="Li B."/>
            <person name="Bai Z."/>
            <person name="Luis Goicoechea J."/>
            <person name="Liang C."/>
            <person name="Chen C."/>
            <person name="Zhang W."/>
            <person name="Sun S."/>
            <person name="Liao Y."/>
            <person name="Zhang X."/>
            <person name="Yang L."/>
            <person name="Song C."/>
            <person name="Wang M."/>
            <person name="Shi J."/>
            <person name="Liu G."/>
            <person name="Liu J."/>
            <person name="Zhou H."/>
            <person name="Zhou W."/>
            <person name="Yu Q."/>
            <person name="An N."/>
            <person name="Chen Y."/>
            <person name="Cai Q."/>
            <person name="Wang B."/>
            <person name="Liu B."/>
            <person name="Min J."/>
            <person name="Huang Y."/>
            <person name="Wu H."/>
            <person name="Li Z."/>
            <person name="Zhang Y."/>
            <person name="Yin Y."/>
            <person name="Song W."/>
            <person name="Jiang J."/>
            <person name="Jackson S.A."/>
            <person name="Wing R.A."/>
            <person name="Wang J."/>
            <person name="Chen M."/>
        </authorList>
    </citation>
    <scope>NUCLEOTIDE SEQUENCE [LARGE SCALE GENOMIC DNA]</scope>
    <source>
        <strain evidence="2">cv. IRGC 101232</strain>
    </source>
</reference>
<dbReference type="PANTHER" id="PTHR33699:SF1">
    <property type="entry name" value="OS12G0418200 PROTEIN"/>
    <property type="match status" value="1"/>
</dbReference>
<evidence type="ECO:0000256" key="1">
    <source>
        <dbReference type="SAM" id="MobiDB-lite"/>
    </source>
</evidence>
<gene>
    <name evidence="2" type="primary">LOC107305443</name>
</gene>
<dbReference type="STRING" id="4533.J3NCZ3"/>
<sequence length="161" mass="17934">MEKATRRRRRRHVPAFGEWNKNYGDEPWPQAGVGGVVIVAEPEPEACSEAWFSYPGRPTSRKTVAPPPPPPRVKARRPGRERPRDDGGKGRLQEEAAPRLSDHSYGLAKKAAVRESTRRPAVDADLYRVPPPPPDDVACKRPRKRAVRGLWMGCLGLDCVA</sequence>
<keyword evidence="3" id="KW-1185">Reference proteome</keyword>
<feature type="compositionally biased region" description="Basic residues" evidence="1">
    <location>
        <begin position="1"/>
        <end position="13"/>
    </location>
</feature>
<dbReference type="PANTHER" id="PTHR33699">
    <property type="entry name" value="EXPRESSED PROTEIN"/>
    <property type="match status" value="1"/>
</dbReference>
<dbReference type="Gramene" id="OB12G18510.1">
    <property type="protein sequence ID" value="OB12G18510.1"/>
    <property type="gene ID" value="OB12G18510"/>
</dbReference>
<dbReference type="EnsemblPlants" id="OB12G18510.1">
    <property type="protein sequence ID" value="OB12G18510.1"/>
    <property type="gene ID" value="OB12G18510"/>
</dbReference>
<dbReference type="OrthoDB" id="692164at2759"/>
<dbReference type="Proteomes" id="UP000006038">
    <property type="component" value="Chromosome 12"/>
</dbReference>
<evidence type="ECO:0000313" key="3">
    <source>
        <dbReference type="Proteomes" id="UP000006038"/>
    </source>
</evidence>
<reference evidence="2" key="2">
    <citation type="submission" date="2013-04" db="UniProtKB">
        <authorList>
            <consortium name="EnsemblPlants"/>
        </authorList>
    </citation>
    <scope>IDENTIFICATION</scope>
</reference>
<name>J3NCZ3_ORYBR</name>
<dbReference type="KEGG" id="obr:107305443"/>
<dbReference type="RefSeq" id="XP_015698611.1">
    <property type="nucleotide sequence ID" value="XM_015843125.2"/>
</dbReference>
<feature type="compositionally biased region" description="Basic and acidic residues" evidence="1">
    <location>
        <begin position="78"/>
        <end position="102"/>
    </location>
</feature>
<feature type="region of interest" description="Disordered" evidence="1">
    <location>
        <begin position="1"/>
        <end position="28"/>
    </location>
</feature>
<organism evidence="2">
    <name type="scientific">Oryza brachyantha</name>
    <name type="common">malo sina</name>
    <dbReference type="NCBI Taxonomy" id="4533"/>
    <lineage>
        <taxon>Eukaryota</taxon>
        <taxon>Viridiplantae</taxon>
        <taxon>Streptophyta</taxon>
        <taxon>Embryophyta</taxon>
        <taxon>Tracheophyta</taxon>
        <taxon>Spermatophyta</taxon>
        <taxon>Magnoliopsida</taxon>
        <taxon>Liliopsida</taxon>
        <taxon>Poales</taxon>
        <taxon>Poaceae</taxon>
        <taxon>BOP clade</taxon>
        <taxon>Oryzoideae</taxon>
        <taxon>Oryzeae</taxon>
        <taxon>Oryzinae</taxon>
        <taxon>Oryza</taxon>
    </lineage>
</organism>
<evidence type="ECO:0000313" key="2">
    <source>
        <dbReference type="EnsemblPlants" id="OB12G18510.1"/>
    </source>
</evidence>
<feature type="compositionally biased region" description="Basic and acidic residues" evidence="1">
    <location>
        <begin position="112"/>
        <end position="126"/>
    </location>
</feature>
<feature type="region of interest" description="Disordered" evidence="1">
    <location>
        <begin position="50"/>
        <end position="134"/>
    </location>
</feature>
<accession>J3NCZ3</accession>
<dbReference type="HOGENOM" id="CLU_113053_0_0_1"/>